<gene>
    <name evidence="1" type="ORF">SAMN04488500_10181</name>
</gene>
<accession>A0A1W1Y7Q2</accession>
<evidence type="ECO:0008006" key="3">
    <source>
        <dbReference type="Google" id="ProtNLM"/>
    </source>
</evidence>
<reference evidence="1 2" key="1">
    <citation type="submission" date="2017-04" db="EMBL/GenBank/DDBJ databases">
        <authorList>
            <person name="Afonso C.L."/>
            <person name="Miller P.J."/>
            <person name="Scott M.A."/>
            <person name="Spackman E."/>
            <person name="Goraichik I."/>
            <person name="Dimitrov K.M."/>
            <person name="Suarez D.L."/>
            <person name="Swayne D.E."/>
        </authorList>
    </citation>
    <scope>NUCLEOTIDE SEQUENCE [LARGE SCALE GENOMIC DNA]</scope>
    <source>
        <strain evidence="1 2">DSM 5090</strain>
    </source>
</reference>
<protein>
    <recommendedName>
        <fullName evidence="3">Activator of Hsp90 ATPase homolog 1-like protein</fullName>
    </recommendedName>
</protein>
<proteinExistence type="predicted"/>
<dbReference type="OrthoDB" id="5458416at2"/>
<name>A0A1W1Y7Q2_9FIRM</name>
<evidence type="ECO:0000313" key="1">
    <source>
        <dbReference type="EMBL" id="SMC32155.1"/>
    </source>
</evidence>
<dbReference type="AlphaFoldDB" id="A0A1W1Y7Q2"/>
<dbReference type="Proteomes" id="UP000192738">
    <property type="component" value="Unassembled WGS sequence"/>
</dbReference>
<dbReference type="STRING" id="112901.SAMN04488500_10181"/>
<dbReference type="RefSeq" id="WP_084573618.1">
    <property type="nucleotide sequence ID" value="NZ_CP155572.1"/>
</dbReference>
<keyword evidence="2" id="KW-1185">Reference proteome</keyword>
<evidence type="ECO:0000313" key="2">
    <source>
        <dbReference type="Proteomes" id="UP000192738"/>
    </source>
</evidence>
<dbReference type="EMBL" id="FWXI01000001">
    <property type="protein sequence ID" value="SMC32155.1"/>
    <property type="molecule type" value="Genomic_DNA"/>
</dbReference>
<sequence>MFKGKRLIKRHTMRIGAAVDIVYPLLCPEREKEWVDGWSYEMIYSQSGFAEHGCVWKTNFPEEGEAFWVMVKNNPPCEGTYVKFVPGLMVTELSFVLTNTQSNCTLIDATYTFTGLTEQGNQLIDMTLPTSCEQKLVGLERSLDDYVRKGNLLTKNR</sequence>
<organism evidence="1 2">
    <name type="scientific">Sporomusa malonica</name>
    <dbReference type="NCBI Taxonomy" id="112901"/>
    <lineage>
        <taxon>Bacteria</taxon>
        <taxon>Bacillati</taxon>
        <taxon>Bacillota</taxon>
        <taxon>Negativicutes</taxon>
        <taxon>Selenomonadales</taxon>
        <taxon>Sporomusaceae</taxon>
        <taxon>Sporomusa</taxon>
    </lineage>
</organism>